<sequence>MKIAVNTRFLLTNQLEGMGKFTHEVMRHMVLQHPEHEFYFLFDRPYDPRYIYAPNVIPIVIYPPARHPFLFYIWFQVMVPRVLRQIKPDVFFSPDNMTSLRTSVTRVTALHDLAYLHFPEEKTYLDRRYYEYFVPRFARASDLLVTVSEFTRQDLIKNYGLSADKIKVVDSGVSDFFKPASFEQQVATRQKYCAGEMFFLFVGALQLRKNLPHIFRAFDAFKARTGSEVKLVIVGRPAWKAGAIMAAYEAMTYKTEVIFTGRIPDEEVRQLYGSAVAVVFASIFEGFGLPIIEAQKCDCPVITSTTSSMLEVAAGSALLVDPLSPEEICQAMLLLYHYPEKRDYYIRKGRENWPRYPWQRTSELVYQALLEAVQTNV</sequence>
<evidence type="ECO:0000313" key="4">
    <source>
        <dbReference type="EMBL" id="CAA9220353.1"/>
    </source>
</evidence>
<reference evidence="4" key="1">
    <citation type="submission" date="2020-02" db="EMBL/GenBank/DDBJ databases">
        <authorList>
            <person name="Meier V. D."/>
        </authorList>
    </citation>
    <scope>NUCLEOTIDE SEQUENCE</scope>
    <source>
        <strain evidence="4">AVDCRST_MAG95</strain>
    </source>
</reference>
<dbReference type="Gene3D" id="3.40.50.2000">
    <property type="entry name" value="Glycogen Phosphorylase B"/>
    <property type="match status" value="2"/>
</dbReference>
<dbReference type="Pfam" id="PF00534">
    <property type="entry name" value="Glycos_transf_1"/>
    <property type="match status" value="1"/>
</dbReference>
<keyword evidence="1 4" id="KW-0808">Transferase</keyword>
<dbReference type="AlphaFoldDB" id="A0A6J4HF11"/>
<organism evidence="4">
    <name type="scientific">uncultured Adhaeribacter sp</name>
    <dbReference type="NCBI Taxonomy" id="448109"/>
    <lineage>
        <taxon>Bacteria</taxon>
        <taxon>Pseudomonadati</taxon>
        <taxon>Bacteroidota</taxon>
        <taxon>Cytophagia</taxon>
        <taxon>Cytophagales</taxon>
        <taxon>Hymenobacteraceae</taxon>
        <taxon>Adhaeribacter</taxon>
        <taxon>environmental samples</taxon>
    </lineage>
</organism>
<dbReference type="CDD" id="cd03809">
    <property type="entry name" value="GT4_MtfB-like"/>
    <property type="match status" value="1"/>
</dbReference>
<dbReference type="GO" id="GO:0009103">
    <property type="term" value="P:lipopolysaccharide biosynthetic process"/>
    <property type="evidence" value="ECO:0007669"/>
    <property type="project" value="TreeGrafter"/>
</dbReference>
<dbReference type="SUPFAM" id="SSF53756">
    <property type="entry name" value="UDP-Glycosyltransferase/glycogen phosphorylase"/>
    <property type="match status" value="1"/>
</dbReference>
<evidence type="ECO:0000256" key="1">
    <source>
        <dbReference type="ARBA" id="ARBA00022679"/>
    </source>
</evidence>
<gene>
    <name evidence="4" type="ORF">AVDCRST_MAG95-511</name>
</gene>
<name>A0A6J4HF11_9BACT</name>
<evidence type="ECO:0000259" key="3">
    <source>
        <dbReference type="Pfam" id="PF13439"/>
    </source>
</evidence>
<dbReference type="PANTHER" id="PTHR46401:SF2">
    <property type="entry name" value="GLYCOSYLTRANSFERASE WBBK-RELATED"/>
    <property type="match status" value="1"/>
</dbReference>
<proteinExistence type="predicted"/>
<dbReference type="InterPro" id="IPR001296">
    <property type="entry name" value="Glyco_trans_1"/>
</dbReference>
<dbReference type="PANTHER" id="PTHR46401">
    <property type="entry name" value="GLYCOSYLTRANSFERASE WBBK-RELATED"/>
    <property type="match status" value="1"/>
</dbReference>
<dbReference type="GO" id="GO:0016757">
    <property type="term" value="F:glycosyltransferase activity"/>
    <property type="evidence" value="ECO:0007669"/>
    <property type="project" value="InterPro"/>
</dbReference>
<protein>
    <submittedName>
        <fullName evidence="4">Glycosyl transferase, group 1</fullName>
    </submittedName>
</protein>
<feature type="domain" description="Glycosyltransferase subfamily 4-like N-terminal" evidence="3">
    <location>
        <begin position="17"/>
        <end position="173"/>
    </location>
</feature>
<dbReference type="Pfam" id="PF13439">
    <property type="entry name" value="Glyco_transf_4"/>
    <property type="match status" value="1"/>
</dbReference>
<evidence type="ECO:0000259" key="2">
    <source>
        <dbReference type="Pfam" id="PF00534"/>
    </source>
</evidence>
<dbReference type="InterPro" id="IPR028098">
    <property type="entry name" value="Glyco_trans_4-like_N"/>
</dbReference>
<dbReference type="EMBL" id="CADCTJ010000167">
    <property type="protein sequence ID" value="CAA9220353.1"/>
    <property type="molecule type" value="Genomic_DNA"/>
</dbReference>
<feature type="domain" description="Glycosyl transferase family 1" evidence="2">
    <location>
        <begin position="196"/>
        <end position="351"/>
    </location>
</feature>
<accession>A0A6J4HF11</accession>